<reference evidence="6 7" key="1">
    <citation type="submission" date="2021-03" db="EMBL/GenBank/DDBJ databases">
        <title>Complete Genome Sequences of Two Lysobacter Strains Isolated from Sea Water (Lysobacter caseinilyticus) and Soil (Lysobacter helvus) in South Korea.</title>
        <authorList>
            <person name="Watanabe Y."/>
            <person name="Arakawa K."/>
        </authorList>
    </citation>
    <scope>NUCLEOTIDE SEQUENCE [LARGE SCALE GENOMIC DNA]</scope>
    <source>
        <strain evidence="6 7">KVB24</strain>
    </source>
</reference>
<evidence type="ECO:0000256" key="1">
    <source>
        <dbReference type="ARBA" id="ARBA00007734"/>
    </source>
</evidence>
<dbReference type="PROSITE" id="PS51257">
    <property type="entry name" value="PROKAR_LIPOPROTEIN"/>
    <property type="match status" value="1"/>
</dbReference>
<evidence type="ECO:0000256" key="3">
    <source>
        <dbReference type="SAM" id="MobiDB-lite"/>
    </source>
</evidence>
<feature type="region of interest" description="Disordered" evidence="3">
    <location>
        <begin position="26"/>
        <end position="48"/>
    </location>
</feature>
<evidence type="ECO:0000259" key="5">
    <source>
        <dbReference type="Pfam" id="PF14718"/>
    </source>
</evidence>
<proteinExistence type="inferred from homology"/>
<organism evidence="6 7">
    <name type="scientific">Noviluteimonas caseinilytica</name>
    <dbReference type="NCBI Taxonomy" id="2675101"/>
    <lineage>
        <taxon>Bacteria</taxon>
        <taxon>Pseudomonadati</taxon>
        <taxon>Pseudomonadota</taxon>
        <taxon>Gammaproteobacteria</taxon>
        <taxon>Lysobacterales</taxon>
        <taxon>Lysobacteraceae</taxon>
        <taxon>Noviluteimonas</taxon>
    </lineage>
</organism>
<dbReference type="PANTHER" id="PTHR37423:SF5">
    <property type="entry name" value="SOLUBLE LYTIC MUREIN TRANSGLYCOSYLASE"/>
    <property type="match status" value="1"/>
</dbReference>
<dbReference type="SUPFAM" id="SSF48435">
    <property type="entry name" value="Bacterial muramidases"/>
    <property type="match status" value="1"/>
</dbReference>
<dbReference type="Pfam" id="PF14718">
    <property type="entry name" value="SLT_L"/>
    <property type="match status" value="1"/>
</dbReference>
<evidence type="ECO:0000256" key="2">
    <source>
        <dbReference type="ARBA" id="ARBA00022729"/>
    </source>
</evidence>
<dbReference type="EMBL" id="AP024545">
    <property type="protein sequence ID" value="BCT92419.1"/>
    <property type="molecule type" value="Genomic_DNA"/>
</dbReference>
<gene>
    <name evidence="6" type="primary">slt</name>
    <name evidence="6" type="ORF">LYSCAS_14430</name>
</gene>
<dbReference type="SUPFAM" id="SSF53955">
    <property type="entry name" value="Lysozyme-like"/>
    <property type="match status" value="1"/>
</dbReference>
<dbReference type="InterPro" id="IPR008258">
    <property type="entry name" value="Transglycosylase_SLT_dom_1"/>
</dbReference>
<dbReference type="Gene3D" id="1.25.20.10">
    <property type="entry name" value="Bacterial muramidases"/>
    <property type="match status" value="1"/>
</dbReference>
<evidence type="ECO:0000259" key="4">
    <source>
        <dbReference type="Pfam" id="PF01464"/>
    </source>
</evidence>
<keyword evidence="2" id="KW-0732">Signal</keyword>
<accession>A0ABM7Q5B4</accession>
<name>A0ABM7Q5B4_9GAMM</name>
<dbReference type="CDD" id="cd13401">
    <property type="entry name" value="Slt70-like"/>
    <property type="match status" value="1"/>
</dbReference>
<evidence type="ECO:0000313" key="7">
    <source>
        <dbReference type="Proteomes" id="UP000681317"/>
    </source>
</evidence>
<dbReference type="InterPro" id="IPR023346">
    <property type="entry name" value="Lysozyme-like_dom_sf"/>
</dbReference>
<feature type="domain" description="Transglycosylase SLT" evidence="4">
    <location>
        <begin position="498"/>
        <end position="606"/>
    </location>
</feature>
<evidence type="ECO:0000313" key="6">
    <source>
        <dbReference type="EMBL" id="BCT92419.1"/>
    </source>
</evidence>
<feature type="domain" description="Lytic transglycosylase superhelical linker" evidence="5">
    <location>
        <begin position="419"/>
        <end position="476"/>
    </location>
</feature>
<dbReference type="InterPro" id="IPR012289">
    <property type="entry name" value="Lytic_TGlycosylase_superhlx_L"/>
</dbReference>
<protein>
    <submittedName>
        <fullName evidence="6">Murein transglycosylase</fullName>
    </submittedName>
</protein>
<comment type="similarity">
    <text evidence="1">Belongs to the transglycosylase Slt family.</text>
</comment>
<dbReference type="Gene3D" id="1.10.1240.20">
    <property type="entry name" value="Lytic transglycosylase, superhelical linker domain"/>
    <property type="match status" value="1"/>
</dbReference>
<dbReference type="InterPro" id="IPR008939">
    <property type="entry name" value="Lytic_TGlycosylase_superhlx_U"/>
</dbReference>
<feature type="compositionally biased region" description="Low complexity" evidence="3">
    <location>
        <begin position="26"/>
        <end position="41"/>
    </location>
</feature>
<keyword evidence="7" id="KW-1185">Reference proteome</keyword>
<dbReference type="Proteomes" id="UP000681317">
    <property type="component" value="Chromosome"/>
</dbReference>
<dbReference type="Pfam" id="PF01464">
    <property type="entry name" value="SLT"/>
    <property type="match status" value="1"/>
</dbReference>
<sequence length="676" mass="74587">MSLRPLIPAFFVVACCGSAQVPAQQRAPTPAPAASVSPAPVQLRSDPRREDVRAALDAAERGQLTGAQRDSLATHPLAGWIEFAELKRSMDLVPNARAQAFLAKYRGQAVGAAFRDLWLASTARREDWPAFRAAWNADNKSVDLRCAELNERQALGTTDAQWVSDAQAIWRINGKPLPSSCDAPMAILAAKGGLPPALRWERIDKAAAEWDPATMRNAARGLPADDLALANDYAAFFDAVHDRALTWPKTARSRMMASQGLARLAKSVPMTVDTQLPKYGDALQFTEADRARVLYQAALWTVASYEPDSAKRLNAVPASAYDERLHEWRVREAMSRSDWPAALAAINKMGEKQRSDSRWLYFAARLNEIAGDKAAAPALYRQAAMKPEFHGFLAADKLNLPYALCPIELSANSPVEATIARDPALVRALALHQLDRDGWAQREWDDALSRFSDEQRRYAVKVAQQYGWFDRAVFSLGKQPEETRLYTLRFPLHHDATIRREAAKNGLDPAWVAAEIRAESVFDTNARSGANAMGLMQVVPATGLAVARRIGVPWNGVATLYDPDANIAIGTAYLRQLYDRYGPPYMVLAGYNAGPAPLARWQAQRPGMDPEFWIETISYKETREYVARVLAFSVLYDWRLNGDAAPVSNRMRGQAGGARKKFTCPVATPAPTVTKS</sequence>
<dbReference type="RefSeq" id="WP_213437172.1">
    <property type="nucleotide sequence ID" value="NZ_AP024545.1"/>
</dbReference>
<dbReference type="PANTHER" id="PTHR37423">
    <property type="entry name" value="SOLUBLE LYTIC MUREIN TRANSGLYCOSYLASE-RELATED"/>
    <property type="match status" value="1"/>
</dbReference>
<dbReference type="InterPro" id="IPR037061">
    <property type="entry name" value="Lytic_TGlycoase_superhlx_L_sf"/>
</dbReference>
<dbReference type="Gene3D" id="1.10.530.10">
    <property type="match status" value="1"/>
</dbReference>